<dbReference type="SUPFAM" id="SSF141571">
    <property type="entry name" value="Pentapeptide repeat-like"/>
    <property type="match status" value="1"/>
</dbReference>
<evidence type="ECO:0000313" key="2">
    <source>
        <dbReference type="Proteomes" id="UP000234560"/>
    </source>
</evidence>
<dbReference type="RefSeq" id="WP_101678810.1">
    <property type="nucleotide sequence ID" value="NZ_CAUPGZ010000009.1"/>
</dbReference>
<dbReference type="Proteomes" id="UP000234560">
    <property type="component" value="Chromosome"/>
</dbReference>
<dbReference type="Pfam" id="PF00805">
    <property type="entry name" value="Pentapeptide"/>
    <property type="match status" value="1"/>
</dbReference>
<accession>A0AAF0YRY8</accession>
<dbReference type="KEGG" id="cpyr:CYJ47_00170"/>
<protein>
    <submittedName>
        <fullName evidence="1">Pentapeptide repeat-containing protein</fullName>
    </submittedName>
</protein>
<dbReference type="InterPro" id="IPR001646">
    <property type="entry name" value="5peptide_repeat"/>
</dbReference>
<sequence>MVGTNDYFKALSSSTCQDQRYGVDGLLSLLDRYVSGNAYERAQHIVTTLTLFAHSNLGCPRNRKLSNTRQWRLAVRAGAEAEYNFDHLFHECNWDPVSAAIQGIAERITQSLFFAQPALQLLVPRYNVLLSDCPMRVRFAYTRLPHIKLEQASLNDISFLCSVLNRSTFVDITARRAIFHKANCHHGLFNGDFQRSHFIAAFMPYSRFNGDFYRAHFDIADLSHSDFSGSDLLFANFTRTDLQGANLRGCRVHTHAFSRANVDETTIFPDGTTIASHGLDYINQRWPGIVLSHKESSPIDKFTHFGGAIIHGEDYGNNLTTLTPWY</sequence>
<proteinExistence type="predicted"/>
<organism evidence="1 2">
    <name type="scientific">Corynebacterium pyruviciproducens</name>
    <dbReference type="NCBI Taxonomy" id="598660"/>
    <lineage>
        <taxon>Bacteria</taxon>
        <taxon>Bacillati</taxon>
        <taxon>Actinomycetota</taxon>
        <taxon>Actinomycetes</taxon>
        <taxon>Mycobacteriales</taxon>
        <taxon>Corynebacteriaceae</taxon>
        <taxon>Corynebacterium</taxon>
    </lineage>
</organism>
<reference evidence="1" key="1">
    <citation type="submission" date="2017-12" db="EMBL/GenBank/DDBJ databases">
        <authorList>
            <person name="Thomas-White K."/>
            <person name="Wolfe A.J."/>
        </authorList>
    </citation>
    <scope>NUCLEOTIDE SEQUENCE</scope>
    <source>
        <strain evidence="1">UMB0763</strain>
    </source>
</reference>
<dbReference type="InterPro" id="IPR051082">
    <property type="entry name" value="Pentapeptide-BTB/POZ_domain"/>
</dbReference>
<evidence type="ECO:0000313" key="1">
    <source>
        <dbReference type="EMBL" id="WOT02234.1"/>
    </source>
</evidence>
<gene>
    <name evidence="1" type="ORF">CYJ47_00170</name>
</gene>
<dbReference type="AlphaFoldDB" id="A0AAF0YRY8"/>
<reference evidence="1" key="2">
    <citation type="submission" date="2023-10" db="EMBL/GenBank/DDBJ databases">
        <authorList>
            <person name="Choi B."/>
        </authorList>
    </citation>
    <scope>NUCLEOTIDE SEQUENCE</scope>
    <source>
        <strain evidence="1">UMB0763</strain>
    </source>
</reference>
<dbReference type="Gene3D" id="2.160.20.80">
    <property type="entry name" value="E3 ubiquitin-protein ligase SopA"/>
    <property type="match status" value="1"/>
</dbReference>
<name>A0AAF0YRY8_9CORY</name>
<dbReference type="EMBL" id="CP136958">
    <property type="protein sequence ID" value="WOT02234.1"/>
    <property type="molecule type" value="Genomic_DNA"/>
</dbReference>
<dbReference type="PANTHER" id="PTHR14136:SF21">
    <property type="entry name" value="BTB DOMAIN-CONTAINING PROTEIN"/>
    <property type="match status" value="1"/>
</dbReference>
<dbReference type="PANTHER" id="PTHR14136">
    <property type="entry name" value="BTB_POZ DOMAIN-CONTAINING PROTEIN KCTD9"/>
    <property type="match status" value="1"/>
</dbReference>